<keyword evidence="2 3" id="KW-0186">Copper</keyword>
<comment type="similarity">
    <text evidence="1">Belongs to the SCO1/2 family.</text>
</comment>
<evidence type="ECO:0000256" key="3">
    <source>
        <dbReference type="PIRSR" id="PIRSR603782-1"/>
    </source>
</evidence>
<name>V8G9C4_9BURK</name>
<feature type="disulfide bond" description="Redox-active" evidence="4">
    <location>
        <begin position="70"/>
        <end position="74"/>
    </location>
</feature>
<feature type="domain" description="Thioredoxin" evidence="6">
    <location>
        <begin position="9"/>
        <end position="198"/>
    </location>
</feature>
<evidence type="ECO:0000256" key="2">
    <source>
        <dbReference type="ARBA" id="ARBA00023008"/>
    </source>
</evidence>
<sequence>MFKIKTIFTALSLSASLFLNTAVLAETTIYDIKGNLPDLKFDLKKIDNDHFTEKNLQGKVVLVFFGYASCPDICPTTMAELSELRNSLSKEQMETMQIVFISVDPHRDTPKVLQAYVDAFNNGAIGLTGTEKEIADIAKRYRVAYQIGKPKSADDANNYEVMHAQGIYIFDRDGKARLLSSNGEDTDKIKQKLETLFN</sequence>
<keyword evidence="5" id="KW-0732">Signal</keyword>
<feature type="binding site" evidence="3">
    <location>
        <position position="74"/>
    </location>
    <ligand>
        <name>Cu cation</name>
        <dbReference type="ChEBI" id="CHEBI:23378"/>
    </ligand>
</feature>
<keyword evidence="8" id="KW-1185">Reference proteome</keyword>
<dbReference type="SUPFAM" id="SSF52833">
    <property type="entry name" value="Thioredoxin-like"/>
    <property type="match status" value="1"/>
</dbReference>
<dbReference type="PANTHER" id="PTHR12151">
    <property type="entry name" value="ELECTRON TRANSPORT PROTIN SCO1/SENC FAMILY MEMBER"/>
    <property type="match status" value="1"/>
</dbReference>
<dbReference type="AlphaFoldDB" id="V8G9C4"/>
<accession>V8G9C4</accession>
<evidence type="ECO:0000256" key="4">
    <source>
        <dbReference type="PIRSR" id="PIRSR603782-2"/>
    </source>
</evidence>
<proteinExistence type="inferred from homology"/>
<keyword evidence="4" id="KW-1015">Disulfide bond</keyword>
<gene>
    <name evidence="7" type="ORF">V757_03775</name>
</gene>
<protein>
    <submittedName>
        <fullName evidence="7">Electron transporter</fullName>
    </submittedName>
</protein>
<dbReference type="InterPro" id="IPR013766">
    <property type="entry name" value="Thioredoxin_domain"/>
</dbReference>
<dbReference type="RefSeq" id="WP_023950069.1">
    <property type="nucleotide sequence ID" value="NZ_AYSV01000063.1"/>
</dbReference>
<dbReference type="InterPro" id="IPR036249">
    <property type="entry name" value="Thioredoxin-like_sf"/>
</dbReference>
<dbReference type="Proteomes" id="UP000018766">
    <property type="component" value="Unassembled WGS sequence"/>
</dbReference>
<dbReference type="PROSITE" id="PS51352">
    <property type="entry name" value="THIOREDOXIN_2"/>
    <property type="match status" value="1"/>
</dbReference>
<dbReference type="PANTHER" id="PTHR12151:SF25">
    <property type="entry name" value="LINALOOL DEHYDRATASE_ISOMERASE DOMAIN-CONTAINING PROTEIN"/>
    <property type="match status" value="1"/>
</dbReference>
<dbReference type="PATRIC" id="fig|1414851.3.peg.755"/>
<organism evidence="7 8">
    <name type="scientific">Pelistega indica</name>
    <dbReference type="NCBI Taxonomy" id="1414851"/>
    <lineage>
        <taxon>Bacteria</taxon>
        <taxon>Pseudomonadati</taxon>
        <taxon>Pseudomonadota</taxon>
        <taxon>Betaproteobacteria</taxon>
        <taxon>Burkholderiales</taxon>
        <taxon>Alcaligenaceae</taxon>
        <taxon>Pelistega</taxon>
    </lineage>
</organism>
<comment type="caution">
    <text evidence="7">The sequence shown here is derived from an EMBL/GenBank/DDBJ whole genome shotgun (WGS) entry which is preliminary data.</text>
</comment>
<evidence type="ECO:0000259" key="6">
    <source>
        <dbReference type="PROSITE" id="PS51352"/>
    </source>
</evidence>
<dbReference type="CDD" id="cd02968">
    <property type="entry name" value="SCO"/>
    <property type="match status" value="1"/>
</dbReference>
<feature type="binding site" evidence="3">
    <location>
        <position position="163"/>
    </location>
    <ligand>
        <name>Cu cation</name>
        <dbReference type="ChEBI" id="CHEBI:23378"/>
    </ligand>
</feature>
<dbReference type="InterPro" id="IPR003782">
    <property type="entry name" value="SCO1/SenC"/>
</dbReference>
<feature type="chain" id="PRO_5004769162" evidence="5">
    <location>
        <begin position="26"/>
        <end position="198"/>
    </location>
</feature>
<keyword evidence="3" id="KW-0479">Metal-binding</keyword>
<evidence type="ECO:0000256" key="5">
    <source>
        <dbReference type="SAM" id="SignalP"/>
    </source>
</evidence>
<dbReference type="Pfam" id="PF02630">
    <property type="entry name" value="SCO1-SenC"/>
    <property type="match status" value="1"/>
</dbReference>
<evidence type="ECO:0000313" key="7">
    <source>
        <dbReference type="EMBL" id="ETD72533.1"/>
    </source>
</evidence>
<evidence type="ECO:0000256" key="1">
    <source>
        <dbReference type="ARBA" id="ARBA00010996"/>
    </source>
</evidence>
<feature type="binding site" evidence="3">
    <location>
        <position position="70"/>
    </location>
    <ligand>
        <name>Cu cation</name>
        <dbReference type="ChEBI" id="CHEBI:23378"/>
    </ligand>
</feature>
<reference evidence="7 8" key="1">
    <citation type="submission" date="2013-11" db="EMBL/GenBank/DDBJ databases">
        <title>Genomic analysis of Pelistega sp. HM-7.</title>
        <authorList>
            <person name="Kumbhare S.V."/>
            <person name="Shetty S.A."/>
            <person name="Sharma O."/>
            <person name="Dhotre D.P."/>
        </authorList>
    </citation>
    <scope>NUCLEOTIDE SEQUENCE [LARGE SCALE GENOMIC DNA]</scope>
    <source>
        <strain evidence="7 8">HM-7</strain>
    </source>
</reference>
<dbReference type="Gene3D" id="3.40.30.10">
    <property type="entry name" value="Glutaredoxin"/>
    <property type="match status" value="1"/>
</dbReference>
<dbReference type="FunFam" id="3.40.30.10:FF:000013">
    <property type="entry name" value="Blast:Protein SCO1 homolog, mitochondrial"/>
    <property type="match status" value="1"/>
</dbReference>
<dbReference type="EMBL" id="AYSV01000063">
    <property type="protein sequence ID" value="ETD72533.1"/>
    <property type="molecule type" value="Genomic_DNA"/>
</dbReference>
<evidence type="ECO:0000313" key="8">
    <source>
        <dbReference type="Proteomes" id="UP000018766"/>
    </source>
</evidence>
<feature type="signal peptide" evidence="5">
    <location>
        <begin position="1"/>
        <end position="25"/>
    </location>
</feature>
<dbReference type="GO" id="GO:0046872">
    <property type="term" value="F:metal ion binding"/>
    <property type="evidence" value="ECO:0007669"/>
    <property type="project" value="UniProtKB-KW"/>
</dbReference>